<accession>A0A9P4YWN5</accession>
<name>A0A9P4YWN5_9HYPO</name>
<dbReference type="OrthoDB" id="1919336at2759"/>
<proteinExistence type="predicted"/>
<organism evidence="3 4">
    <name type="scientific">Geosmithia morbida</name>
    <dbReference type="NCBI Taxonomy" id="1094350"/>
    <lineage>
        <taxon>Eukaryota</taxon>
        <taxon>Fungi</taxon>
        <taxon>Dikarya</taxon>
        <taxon>Ascomycota</taxon>
        <taxon>Pezizomycotina</taxon>
        <taxon>Sordariomycetes</taxon>
        <taxon>Hypocreomycetidae</taxon>
        <taxon>Hypocreales</taxon>
        <taxon>Bionectriaceae</taxon>
        <taxon>Geosmithia</taxon>
    </lineage>
</organism>
<dbReference type="Proteomes" id="UP000749293">
    <property type="component" value="Unassembled WGS sequence"/>
</dbReference>
<dbReference type="EMBL" id="JAANYQ010000007">
    <property type="protein sequence ID" value="KAF4123071.1"/>
    <property type="molecule type" value="Genomic_DNA"/>
</dbReference>
<keyword evidence="1" id="KW-0539">Nucleus</keyword>
<evidence type="ECO:0000256" key="1">
    <source>
        <dbReference type="ARBA" id="ARBA00023242"/>
    </source>
</evidence>
<dbReference type="RefSeq" id="XP_035321723.1">
    <property type="nucleotide sequence ID" value="XM_035468589.1"/>
</dbReference>
<feature type="region of interest" description="Disordered" evidence="2">
    <location>
        <begin position="1"/>
        <end position="28"/>
    </location>
</feature>
<feature type="region of interest" description="Disordered" evidence="2">
    <location>
        <begin position="315"/>
        <end position="354"/>
    </location>
</feature>
<dbReference type="AlphaFoldDB" id="A0A9P4YWN5"/>
<evidence type="ECO:0000256" key="2">
    <source>
        <dbReference type="SAM" id="MobiDB-lite"/>
    </source>
</evidence>
<evidence type="ECO:0000313" key="4">
    <source>
        <dbReference type="Proteomes" id="UP000749293"/>
    </source>
</evidence>
<comment type="caution">
    <text evidence="3">The sequence shown here is derived from an EMBL/GenBank/DDBJ whole genome shotgun (WGS) entry which is preliminary data.</text>
</comment>
<reference evidence="3" key="1">
    <citation type="submission" date="2020-03" db="EMBL/GenBank/DDBJ databases">
        <title>Site-based positive gene gene selection in Geosmithia morbida across the United States reveals a broad range of putative effectors and factors for local host and environmental adapation.</title>
        <authorList>
            <person name="Onufrak A."/>
            <person name="Murdoch R.W."/>
            <person name="Gazis R."/>
            <person name="Huff M."/>
            <person name="Staton M."/>
            <person name="Klingeman W."/>
            <person name="Hadziabdic D."/>
        </authorList>
    </citation>
    <scope>NUCLEOTIDE SEQUENCE</scope>
    <source>
        <strain evidence="3">1262</strain>
    </source>
</reference>
<keyword evidence="4" id="KW-1185">Reference proteome</keyword>
<protein>
    <submittedName>
        <fullName evidence="3">Uncharacterized protein</fullName>
    </submittedName>
</protein>
<gene>
    <name evidence="3" type="ORF">GMORB2_6619</name>
</gene>
<dbReference type="InterPro" id="IPR021858">
    <property type="entry name" value="Fun_TF"/>
</dbReference>
<dbReference type="GeneID" id="55972844"/>
<sequence length="494" mass="53654">MTADAQQVDNAARNAMRNSPSAPDAQLPVRHAGLSHSSLRRGLEPVVSIHFSRSFYNLILLPGSHPSFRDNWLSDILSSMTRSRSLYFSVLACAASHLHFTDAKPQMQELAIRYYSDAVRSLSRQLASGPSTSLVPDGQDDVDVLMPVMFLYLHGFLGLGTYRDIPRHVDAAMRILSARFLDTGATLERTVDKLAVESVLYQVFIVATGIWSERAPRLDQNSNGYVDFWIRAERLLQASSFFPDESILDSPVLGVPVQLLRLVMSICRGIHRPDTIDAAAMRDLRAQVDWWCDAMGLGTTTTTAAAAAAAAAATPATASGPDTSATSSVSPSPASPSPSCSSSSSSSSSSGCSSCSSSSTTSDPALINRDSSHLYALVSSLLLDRLESGDTKLCRPVDPNGKDLPQAARAMRIVHAHSADEAWTSSYLGGWPLYTLGFLVDDPRSVEAIVEDMRNRWTRTRFFIIARYIHDMEVARGLGHTGAIPPEAHRWLAL</sequence>
<evidence type="ECO:0000313" key="3">
    <source>
        <dbReference type="EMBL" id="KAF4123071.1"/>
    </source>
</evidence>
<dbReference type="Pfam" id="PF11951">
    <property type="entry name" value="Fungal_trans_2"/>
    <property type="match status" value="1"/>
</dbReference>